<comment type="caution">
    <text evidence="2">The sequence shown here is derived from an EMBL/GenBank/DDBJ whole genome shotgun (WGS) entry which is preliminary data.</text>
</comment>
<dbReference type="EMBL" id="CAJRST010041110">
    <property type="protein sequence ID" value="CAG6021174.1"/>
    <property type="molecule type" value="Genomic_DNA"/>
</dbReference>
<accession>A0A8S4BZ78</accession>
<organism evidence="2 3">
    <name type="scientific">Menidia menidia</name>
    <name type="common">Atlantic silverside</name>
    <dbReference type="NCBI Taxonomy" id="238744"/>
    <lineage>
        <taxon>Eukaryota</taxon>
        <taxon>Metazoa</taxon>
        <taxon>Chordata</taxon>
        <taxon>Craniata</taxon>
        <taxon>Vertebrata</taxon>
        <taxon>Euteleostomi</taxon>
        <taxon>Actinopterygii</taxon>
        <taxon>Neopterygii</taxon>
        <taxon>Teleostei</taxon>
        <taxon>Neoteleostei</taxon>
        <taxon>Acanthomorphata</taxon>
        <taxon>Ovalentaria</taxon>
        <taxon>Atherinomorphae</taxon>
        <taxon>Atheriniformes</taxon>
        <taxon>Atherinopsidae</taxon>
        <taxon>Menidiinae</taxon>
        <taxon>Menidia</taxon>
    </lineage>
</organism>
<gene>
    <name evidence="2" type="ORF">MMEN_LOCUS21393</name>
</gene>
<dbReference type="Proteomes" id="UP000677803">
    <property type="component" value="Unassembled WGS sequence"/>
</dbReference>
<evidence type="ECO:0000313" key="3">
    <source>
        <dbReference type="Proteomes" id="UP000677803"/>
    </source>
</evidence>
<keyword evidence="3" id="KW-1185">Reference proteome</keyword>
<dbReference type="AlphaFoldDB" id="A0A8S4BZ78"/>
<proteinExistence type="predicted"/>
<evidence type="ECO:0000256" key="1">
    <source>
        <dbReference type="SAM" id="MobiDB-lite"/>
    </source>
</evidence>
<feature type="region of interest" description="Disordered" evidence="1">
    <location>
        <begin position="1"/>
        <end position="24"/>
    </location>
</feature>
<sequence>MTWGGAMHEMRDVAVPPERGPGSSRKGYVSFHLPALLPACHSLTFTLLLSGEQLRRGQTPVSEAVSH</sequence>
<reference evidence="2" key="1">
    <citation type="submission" date="2021-05" db="EMBL/GenBank/DDBJ databases">
        <authorList>
            <person name="Tigano A."/>
        </authorList>
    </citation>
    <scope>NUCLEOTIDE SEQUENCE</scope>
</reference>
<name>A0A8S4BZ78_9TELE</name>
<evidence type="ECO:0000313" key="2">
    <source>
        <dbReference type="EMBL" id="CAG6021174.1"/>
    </source>
</evidence>
<protein>
    <submittedName>
        <fullName evidence="2">(Atlantic silverside) hypothetical protein</fullName>
    </submittedName>
</protein>